<dbReference type="Proteomes" id="UP000309997">
    <property type="component" value="Unassembled WGS sequence"/>
</dbReference>
<protein>
    <submittedName>
        <fullName evidence="1">Uncharacterized protein</fullName>
    </submittedName>
</protein>
<evidence type="ECO:0000313" key="2">
    <source>
        <dbReference type="Proteomes" id="UP000309997"/>
    </source>
</evidence>
<sequence>MDNETCSKMWSPQQNYKIECPVNPEPRLAAKKSPTSVSFYQGINDAVVQRLSYYCSPAAFADVVLSSSHVGTLPVP</sequence>
<gene>
    <name evidence="1" type="ORF">D5086_027751</name>
</gene>
<name>A0ACC4AX58_POPAL</name>
<comment type="caution">
    <text evidence="1">The sequence shown here is derived from an EMBL/GenBank/DDBJ whole genome shotgun (WGS) entry which is preliminary data.</text>
</comment>
<reference evidence="1 2" key="1">
    <citation type="journal article" date="2024" name="Plant Biotechnol. J.">
        <title>Genome and CRISPR/Cas9 system of a widespread forest tree (Populus alba) in the world.</title>
        <authorList>
            <person name="Liu Y.J."/>
            <person name="Jiang P.F."/>
            <person name="Han X.M."/>
            <person name="Li X.Y."/>
            <person name="Wang H.M."/>
            <person name="Wang Y.J."/>
            <person name="Wang X.X."/>
            <person name="Zeng Q.Y."/>
        </authorList>
    </citation>
    <scope>NUCLEOTIDE SEQUENCE [LARGE SCALE GENOMIC DNA]</scope>
    <source>
        <strain evidence="2">cv. PAL-ZL1</strain>
    </source>
</reference>
<proteinExistence type="predicted"/>
<evidence type="ECO:0000313" key="1">
    <source>
        <dbReference type="EMBL" id="KAL3570502.1"/>
    </source>
</evidence>
<organism evidence="1 2">
    <name type="scientific">Populus alba</name>
    <name type="common">White poplar</name>
    <dbReference type="NCBI Taxonomy" id="43335"/>
    <lineage>
        <taxon>Eukaryota</taxon>
        <taxon>Viridiplantae</taxon>
        <taxon>Streptophyta</taxon>
        <taxon>Embryophyta</taxon>
        <taxon>Tracheophyta</taxon>
        <taxon>Spermatophyta</taxon>
        <taxon>Magnoliopsida</taxon>
        <taxon>eudicotyledons</taxon>
        <taxon>Gunneridae</taxon>
        <taxon>Pentapetalae</taxon>
        <taxon>rosids</taxon>
        <taxon>fabids</taxon>
        <taxon>Malpighiales</taxon>
        <taxon>Salicaceae</taxon>
        <taxon>Saliceae</taxon>
        <taxon>Populus</taxon>
    </lineage>
</organism>
<accession>A0ACC4AX58</accession>
<keyword evidence="2" id="KW-1185">Reference proteome</keyword>
<dbReference type="EMBL" id="RCHU02000015">
    <property type="protein sequence ID" value="KAL3570502.1"/>
    <property type="molecule type" value="Genomic_DNA"/>
</dbReference>